<dbReference type="EMBL" id="KQ971330">
    <property type="protein sequence ID" value="EFA00981.1"/>
    <property type="molecule type" value="Genomic_DNA"/>
</dbReference>
<dbReference type="OMA" id="PYMHYVE"/>
<dbReference type="Proteomes" id="UP000007266">
    <property type="component" value="Linkage group 3"/>
</dbReference>
<keyword evidence="1" id="KW-0489">Methyltransferase</keyword>
<keyword evidence="1" id="KW-0808">Transferase</keyword>
<gene>
    <name evidence="1" type="primary">AUGUSTUS-3.0.2_03894</name>
    <name evidence="1" type="ORF">TcasGA2_TC003894</name>
</gene>
<reference evidence="1 2" key="2">
    <citation type="journal article" date="2010" name="Nucleic Acids Res.">
        <title>BeetleBase in 2010: revisions to provide comprehensive genomic information for Tribolium castaneum.</title>
        <authorList>
            <person name="Kim H.S."/>
            <person name="Murphy T."/>
            <person name="Xia J."/>
            <person name="Caragea D."/>
            <person name="Park Y."/>
            <person name="Beeman R.W."/>
            <person name="Lorenzen M.D."/>
            <person name="Butcher S."/>
            <person name="Manak J.R."/>
            <person name="Brown S.J."/>
        </authorList>
    </citation>
    <scope>GENOME REANNOTATION</scope>
    <source>
        <strain evidence="1 2">Georgia GA2</strain>
    </source>
</reference>
<name>D6WH75_TRICA</name>
<dbReference type="PhylomeDB" id="D6WH75"/>
<dbReference type="Pfam" id="PF05219">
    <property type="entry name" value="DREV"/>
    <property type="match status" value="1"/>
</dbReference>
<proteinExistence type="predicted"/>
<protein>
    <submittedName>
        <fullName evidence="1">Methyltransferase-like protein 9</fullName>
    </submittedName>
</protein>
<dbReference type="OrthoDB" id="199041at2759"/>
<dbReference type="InterPro" id="IPR029063">
    <property type="entry name" value="SAM-dependent_MTases_sf"/>
</dbReference>
<dbReference type="STRING" id="7070.D6WH75"/>
<dbReference type="InterPro" id="IPR007884">
    <property type="entry name" value="METL9"/>
</dbReference>
<dbReference type="GO" id="GO:0032259">
    <property type="term" value="P:methylation"/>
    <property type="evidence" value="ECO:0007669"/>
    <property type="project" value="UniProtKB-KW"/>
</dbReference>
<keyword evidence="2" id="KW-1185">Reference proteome</keyword>
<dbReference type="HOGENOM" id="CLU_056100_0_0_1"/>
<sequence length="319" mass="36289">MVDDGVCYKSSSGPDRDFCLDQDIGPTLNFKPRGGLARALYEKQQTDHFLSQFDKSQWYHCDLSKIPLDLSSKFIELGPDDETIKFLQQSEEKSDWILTQIWHSVVKAFLGWFMTQTSINGWLQRGSMFVLSLQQFLKLLRVEDSWHKEALLDLGAGDGEVTAHLASLFDKTYVTEVSTTMRTLLQNRGYSLLDIDSWHQTRKFDLISCLNLLDRCDTPNQLLAQIKTSLKPDGLVLLAVVLPFSAYVEAGSRDHRPTELLPIVGSCFEEQVKSVVDDVLTPAGYEVVSWTRVPYLCEGDLQQSYYWLDDVVFVLKVAN</sequence>
<dbReference type="FunCoup" id="D6WH75">
    <property type="interactions" value="223"/>
</dbReference>
<reference evidence="1 2" key="1">
    <citation type="journal article" date="2008" name="Nature">
        <title>The genome of the model beetle and pest Tribolium castaneum.</title>
        <authorList>
            <consortium name="Tribolium Genome Sequencing Consortium"/>
            <person name="Richards S."/>
            <person name="Gibbs R.A."/>
            <person name="Weinstock G.M."/>
            <person name="Brown S.J."/>
            <person name="Denell R."/>
            <person name="Beeman R.W."/>
            <person name="Gibbs R."/>
            <person name="Beeman R.W."/>
            <person name="Brown S.J."/>
            <person name="Bucher G."/>
            <person name="Friedrich M."/>
            <person name="Grimmelikhuijzen C.J."/>
            <person name="Klingler M."/>
            <person name="Lorenzen M."/>
            <person name="Richards S."/>
            <person name="Roth S."/>
            <person name="Schroder R."/>
            <person name="Tautz D."/>
            <person name="Zdobnov E.M."/>
            <person name="Muzny D."/>
            <person name="Gibbs R.A."/>
            <person name="Weinstock G.M."/>
            <person name="Attaway T."/>
            <person name="Bell S."/>
            <person name="Buhay C.J."/>
            <person name="Chandrabose M.N."/>
            <person name="Chavez D."/>
            <person name="Clerk-Blankenburg K.P."/>
            <person name="Cree A."/>
            <person name="Dao M."/>
            <person name="Davis C."/>
            <person name="Chacko J."/>
            <person name="Dinh H."/>
            <person name="Dugan-Rocha S."/>
            <person name="Fowler G."/>
            <person name="Garner T.T."/>
            <person name="Garnes J."/>
            <person name="Gnirke A."/>
            <person name="Hawes A."/>
            <person name="Hernandez J."/>
            <person name="Hines S."/>
            <person name="Holder M."/>
            <person name="Hume J."/>
            <person name="Jhangiani S.N."/>
            <person name="Joshi V."/>
            <person name="Khan Z.M."/>
            <person name="Jackson L."/>
            <person name="Kovar C."/>
            <person name="Kowis A."/>
            <person name="Lee S."/>
            <person name="Lewis L.R."/>
            <person name="Margolis J."/>
            <person name="Morgan M."/>
            <person name="Nazareth L.V."/>
            <person name="Nguyen N."/>
            <person name="Okwuonu G."/>
            <person name="Parker D."/>
            <person name="Richards S."/>
            <person name="Ruiz S.J."/>
            <person name="Santibanez J."/>
            <person name="Savard J."/>
            <person name="Scherer S.E."/>
            <person name="Schneider B."/>
            <person name="Sodergren E."/>
            <person name="Tautz D."/>
            <person name="Vattahil S."/>
            <person name="Villasana D."/>
            <person name="White C.S."/>
            <person name="Wright R."/>
            <person name="Park Y."/>
            <person name="Beeman R.W."/>
            <person name="Lord J."/>
            <person name="Oppert B."/>
            <person name="Lorenzen M."/>
            <person name="Brown S."/>
            <person name="Wang L."/>
            <person name="Savard J."/>
            <person name="Tautz D."/>
            <person name="Richards S."/>
            <person name="Weinstock G."/>
            <person name="Gibbs R.A."/>
            <person name="Liu Y."/>
            <person name="Worley K."/>
            <person name="Weinstock G."/>
            <person name="Elsik C.G."/>
            <person name="Reese J.T."/>
            <person name="Elhaik E."/>
            <person name="Landan G."/>
            <person name="Graur D."/>
            <person name="Arensburger P."/>
            <person name="Atkinson P."/>
            <person name="Beeman R.W."/>
            <person name="Beidler J."/>
            <person name="Brown S.J."/>
            <person name="Demuth J.P."/>
            <person name="Drury D.W."/>
            <person name="Du Y.Z."/>
            <person name="Fujiwara H."/>
            <person name="Lorenzen M."/>
            <person name="Maselli V."/>
            <person name="Osanai M."/>
            <person name="Park Y."/>
            <person name="Robertson H.M."/>
            <person name="Tu Z."/>
            <person name="Wang J.J."/>
            <person name="Wang S."/>
            <person name="Richards S."/>
            <person name="Song H."/>
            <person name="Zhang L."/>
            <person name="Sodergren E."/>
            <person name="Werner D."/>
            <person name="Stanke M."/>
            <person name="Morgenstern B."/>
            <person name="Solovyev V."/>
            <person name="Kosarev P."/>
            <person name="Brown G."/>
            <person name="Chen H.C."/>
            <person name="Ermolaeva O."/>
            <person name="Hlavina W."/>
            <person name="Kapustin Y."/>
            <person name="Kiryutin B."/>
            <person name="Kitts P."/>
            <person name="Maglott D."/>
            <person name="Pruitt K."/>
            <person name="Sapojnikov V."/>
            <person name="Souvorov A."/>
            <person name="Mackey A.J."/>
            <person name="Waterhouse R.M."/>
            <person name="Wyder S."/>
            <person name="Zdobnov E.M."/>
            <person name="Zdobnov E.M."/>
            <person name="Wyder S."/>
            <person name="Kriventseva E.V."/>
            <person name="Kadowaki T."/>
            <person name="Bork P."/>
            <person name="Aranda M."/>
            <person name="Bao R."/>
            <person name="Beermann A."/>
            <person name="Berns N."/>
            <person name="Bolognesi R."/>
            <person name="Bonneton F."/>
            <person name="Bopp D."/>
            <person name="Brown S.J."/>
            <person name="Bucher G."/>
            <person name="Butts T."/>
            <person name="Chaumot A."/>
            <person name="Denell R.E."/>
            <person name="Ferrier D.E."/>
            <person name="Friedrich M."/>
            <person name="Gordon C.M."/>
            <person name="Jindra M."/>
            <person name="Klingler M."/>
            <person name="Lan Q."/>
            <person name="Lattorff H.M."/>
            <person name="Laudet V."/>
            <person name="von Levetsow C."/>
            <person name="Liu Z."/>
            <person name="Lutz R."/>
            <person name="Lynch J.A."/>
            <person name="da Fonseca R.N."/>
            <person name="Posnien N."/>
            <person name="Reuter R."/>
            <person name="Roth S."/>
            <person name="Savard J."/>
            <person name="Schinko J.B."/>
            <person name="Schmitt C."/>
            <person name="Schoppmeier M."/>
            <person name="Schroder R."/>
            <person name="Shippy T.D."/>
            <person name="Simonnet F."/>
            <person name="Marques-Souza H."/>
            <person name="Tautz D."/>
            <person name="Tomoyasu Y."/>
            <person name="Trauner J."/>
            <person name="Van der Zee M."/>
            <person name="Vervoort M."/>
            <person name="Wittkopp N."/>
            <person name="Wimmer E.A."/>
            <person name="Yang X."/>
            <person name="Jones A.K."/>
            <person name="Sattelle D.B."/>
            <person name="Ebert P.R."/>
            <person name="Nelson D."/>
            <person name="Scott J.G."/>
            <person name="Beeman R.W."/>
            <person name="Muthukrishnan S."/>
            <person name="Kramer K.J."/>
            <person name="Arakane Y."/>
            <person name="Beeman R.W."/>
            <person name="Zhu Q."/>
            <person name="Hogenkamp D."/>
            <person name="Dixit R."/>
            <person name="Oppert B."/>
            <person name="Jiang H."/>
            <person name="Zou Z."/>
            <person name="Marshall J."/>
            <person name="Elpidina E."/>
            <person name="Vinokurov K."/>
            <person name="Oppert C."/>
            <person name="Zou Z."/>
            <person name="Evans J."/>
            <person name="Lu Z."/>
            <person name="Zhao P."/>
            <person name="Sumathipala N."/>
            <person name="Altincicek B."/>
            <person name="Vilcinskas A."/>
            <person name="Williams M."/>
            <person name="Hultmark D."/>
            <person name="Hetru C."/>
            <person name="Jiang H."/>
            <person name="Grimmelikhuijzen C.J."/>
            <person name="Hauser F."/>
            <person name="Cazzamali G."/>
            <person name="Williamson M."/>
            <person name="Park Y."/>
            <person name="Li B."/>
            <person name="Tanaka Y."/>
            <person name="Predel R."/>
            <person name="Neupert S."/>
            <person name="Schachtner J."/>
            <person name="Verleyen P."/>
            <person name="Raible F."/>
            <person name="Bork P."/>
            <person name="Friedrich M."/>
            <person name="Walden K.K."/>
            <person name="Robertson H.M."/>
            <person name="Angeli S."/>
            <person name="Foret S."/>
            <person name="Bucher G."/>
            <person name="Schuetz S."/>
            <person name="Maleszka R."/>
            <person name="Wimmer E.A."/>
            <person name="Beeman R.W."/>
            <person name="Lorenzen M."/>
            <person name="Tomoyasu Y."/>
            <person name="Miller S.C."/>
            <person name="Grossmann D."/>
            <person name="Bucher G."/>
        </authorList>
    </citation>
    <scope>NUCLEOTIDE SEQUENCE [LARGE SCALE GENOMIC DNA]</scope>
    <source>
        <strain evidence="1 2">Georgia GA2</strain>
    </source>
</reference>
<accession>D6WH75</accession>
<organism evidence="1 2">
    <name type="scientific">Tribolium castaneum</name>
    <name type="common">Red flour beetle</name>
    <dbReference type="NCBI Taxonomy" id="7070"/>
    <lineage>
        <taxon>Eukaryota</taxon>
        <taxon>Metazoa</taxon>
        <taxon>Ecdysozoa</taxon>
        <taxon>Arthropoda</taxon>
        <taxon>Hexapoda</taxon>
        <taxon>Insecta</taxon>
        <taxon>Pterygota</taxon>
        <taxon>Neoptera</taxon>
        <taxon>Endopterygota</taxon>
        <taxon>Coleoptera</taxon>
        <taxon>Polyphaga</taxon>
        <taxon>Cucujiformia</taxon>
        <taxon>Tenebrionidae</taxon>
        <taxon>Tenebrionidae incertae sedis</taxon>
        <taxon>Tribolium</taxon>
    </lineage>
</organism>
<dbReference type="eggNOG" id="KOG3987">
    <property type="taxonomic scope" value="Eukaryota"/>
</dbReference>
<dbReference type="CDD" id="cd02440">
    <property type="entry name" value="AdoMet_MTases"/>
    <property type="match status" value="1"/>
</dbReference>
<dbReference type="PANTHER" id="PTHR12890">
    <property type="entry name" value="DREV PROTEIN"/>
    <property type="match status" value="1"/>
</dbReference>
<dbReference type="Gene3D" id="3.40.50.150">
    <property type="entry name" value="Vaccinia Virus protein VP39"/>
    <property type="match status" value="1"/>
</dbReference>
<dbReference type="AlphaFoldDB" id="D6WH75"/>
<evidence type="ECO:0000313" key="2">
    <source>
        <dbReference type="Proteomes" id="UP000007266"/>
    </source>
</evidence>
<dbReference type="SUPFAM" id="SSF53335">
    <property type="entry name" value="S-adenosyl-L-methionine-dependent methyltransferases"/>
    <property type="match status" value="1"/>
</dbReference>
<dbReference type="PANTHER" id="PTHR12890:SF0">
    <property type="entry name" value="PROTEIN-L-HISTIDINE N-PROS-METHYLTRANSFERASE"/>
    <property type="match status" value="1"/>
</dbReference>
<dbReference type="InParanoid" id="D6WH75"/>
<dbReference type="KEGG" id="tca:103312480"/>
<evidence type="ECO:0000313" key="1">
    <source>
        <dbReference type="EMBL" id="EFA00981.1"/>
    </source>
</evidence>
<dbReference type="GO" id="GO:0106370">
    <property type="term" value="F:protein-L-histidine N-pros-methyltransferase activity"/>
    <property type="evidence" value="ECO:0007669"/>
    <property type="project" value="InterPro"/>
</dbReference>